<dbReference type="InterPro" id="IPR006311">
    <property type="entry name" value="TAT_signal"/>
</dbReference>
<dbReference type="InterPro" id="IPR039424">
    <property type="entry name" value="SBP_5"/>
</dbReference>
<evidence type="ECO:0000256" key="2">
    <source>
        <dbReference type="ARBA" id="ARBA00005695"/>
    </source>
</evidence>
<name>A0A4S4N6J4_9RHOB</name>
<dbReference type="PANTHER" id="PTHR30290:SF65">
    <property type="entry name" value="MONOACYL PHOSPHATIDYLINOSITOL TETRAMANNOSIDE-BINDING PROTEIN LPQW-RELATED"/>
    <property type="match status" value="1"/>
</dbReference>
<feature type="signal peptide" evidence="3">
    <location>
        <begin position="1"/>
        <end position="28"/>
    </location>
</feature>
<organism evidence="5 6">
    <name type="scientific">Aliishimia ponticola</name>
    <dbReference type="NCBI Taxonomy" id="2499833"/>
    <lineage>
        <taxon>Bacteria</taxon>
        <taxon>Pseudomonadati</taxon>
        <taxon>Pseudomonadota</taxon>
        <taxon>Alphaproteobacteria</taxon>
        <taxon>Rhodobacterales</taxon>
        <taxon>Paracoccaceae</taxon>
        <taxon>Aliishimia</taxon>
    </lineage>
</organism>
<evidence type="ECO:0000259" key="4">
    <source>
        <dbReference type="PROSITE" id="PS50206"/>
    </source>
</evidence>
<evidence type="ECO:0000256" key="3">
    <source>
        <dbReference type="SAM" id="SignalP"/>
    </source>
</evidence>
<dbReference type="EMBL" id="SRKY01000005">
    <property type="protein sequence ID" value="THH34679.1"/>
    <property type="molecule type" value="Genomic_DNA"/>
</dbReference>
<comment type="subcellular location">
    <subcellularLocation>
        <location evidence="1">Periplasm</location>
    </subcellularLocation>
</comment>
<dbReference type="RefSeq" id="WP_136464266.1">
    <property type="nucleotide sequence ID" value="NZ_SRKY01000005.1"/>
</dbReference>
<dbReference type="Gene3D" id="3.40.190.10">
    <property type="entry name" value="Periplasmic binding protein-like II"/>
    <property type="match status" value="1"/>
</dbReference>
<dbReference type="SUPFAM" id="SSF53850">
    <property type="entry name" value="Periplasmic binding protein-like II"/>
    <property type="match status" value="1"/>
</dbReference>
<sequence length="283" mass="30228">MTRIDRRALFKTGSAAALLAAVGVSAEAAPARGGHLRAALSGGDRAENWLTVPGGRFLQAARNAVFETLTEIAADGTLQPGLADAWQMQDAGRIWDFHLAQGVLFHDGSALRAEDVLASLRAAGLEASLADGAVRVTLAAPDPAFPFRAAQQGLAVFKADEIAAGRLVNGTGLYRIKRFDAGRGFLGERVAQHRKDGKAGWFDTLELVAISDEHVRAEAIRDGFVDVADLGAAHDLDGMPGIRLIHDGNAVGAALRDEVRHAMRTGEHPLDDMRFAERWWARA</sequence>
<reference evidence="5 6" key="1">
    <citation type="submission" date="2019-04" db="EMBL/GenBank/DDBJ databases">
        <title>Shimia ponticola sp. nov., isolated from seawater.</title>
        <authorList>
            <person name="Kim Y.-O."/>
            <person name="Yoon J.-H."/>
        </authorList>
    </citation>
    <scope>NUCLEOTIDE SEQUENCE [LARGE SCALE GENOMIC DNA]</scope>
    <source>
        <strain evidence="5 6">MYP11</strain>
    </source>
</reference>
<keyword evidence="6" id="KW-1185">Reference proteome</keyword>
<proteinExistence type="inferred from homology"/>
<dbReference type="GO" id="GO:0015833">
    <property type="term" value="P:peptide transport"/>
    <property type="evidence" value="ECO:0007669"/>
    <property type="project" value="TreeGrafter"/>
</dbReference>
<dbReference type="GO" id="GO:1904680">
    <property type="term" value="F:peptide transmembrane transporter activity"/>
    <property type="evidence" value="ECO:0007669"/>
    <property type="project" value="TreeGrafter"/>
</dbReference>
<evidence type="ECO:0000256" key="1">
    <source>
        <dbReference type="ARBA" id="ARBA00004418"/>
    </source>
</evidence>
<keyword evidence="3" id="KW-0732">Signal</keyword>
<dbReference type="Proteomes" id="UP000306602">
    <property type="component" value="Unassembled WGS sequence"/>
</dbReference>
<comment type="caution">
    <text evidence="5">The sequence shown here is derived from an EMBL/GenBank/DDBJ whole genome shotgun (WGS) entry which is preliminary data.</text>
</comment>
<protein>
    <submittedName>
        <fullName evidence="5">Peptide ABC transporter substrate-binding protein</fullName>
    </submittedName>
</protein>
<dbReference type="PROSITE" id="PS51318">
    <property type="entry name" value="TAT"/>
    <property type="match status" value="1"/>
</dbReference>
<evidence type="ECO:0000313" key="6">
    <source>
        <dbReference type="Proteomes" id="UP000306602"/>
    </source>
</evidence>
<dbReference type="AlphaFoldDB" id="A0A4S4N6J4"/>
<dbReference type="InterPro" id="IPR000914">
    <property type="entry name" value="SBP_5_dom"/>
</dbReference>
<evidence type="ECO:0000313" key="5">
    <source>
        <dbReference type="EMBL" id="THH34679.1"/>
    </source>
</evidence>
<dbReference type="InterPro" id="IPR001763">
    <property type="entry name" value="Rhodanese-like_dom"/>
</dbReference>
<gene>
    <name evidence="5" type="ORF">E4Z66_17045</name>
</gene>
<dbReference type="PROSITE" id="PS50206">
    <property type="entry name" value="RHODANESE_3"/>
    <property type="match status" value="1"/>
</dbReference>
<accession>A0A4S4N6J4</accession>
<dbReference type="PANTHER" id="PTHR30290">
    <property type="entry name" value="PERIPLASMIC BINDING COMPONENT OF ABC TRANSPORTER"/>
    <property type="match status" value="1"/>
</dbReference>
<dbReference type="OrthoDB" id="9803988at2"/>
<comment type="similarity">
    <text evidence="2">Belongs to the bacterial solute-binding protein 5 family.</text>
</comment>
<feature type="chain" id="PRO_5020266558" evidence="3">
    <location>
        <begin position="29"/>
        <end position="283"/>
    </location>
</feature>
<feature type="domain" description="Rhodanese" evidence="4">
    <location>
        <begin position="103"/>
        <end position="146"/>
    </location>
</feature>
<dbReference type="Pfam" id="PF00496">
    <property type="entry name" value="SBP_bac_5"/>
    <property type="match status" value="1"/>
</dbReference>